<evidence type="ECO:0000313" key="1">
    <source>
        <dbReference type="EMBL" id="MBW99092.1"/>
    </source>
</evidence>
<name>A0A2P2K024_RHIMU</name>
<dbReference type="EMBL" id="GGEC01018609">
    <property type="protein sequence ID" value="MBW99092.1"/>
    <property type="molecule type" value="Transcribed_RNA"/>
</dbReference>
<reference evidence="1" key="1">
    <citation type="submission" date="2018-02" db="EMBL/GenBank/DDBJ databases">
        <title>Rhizophora mucronata_Transcriptome.</title>
        <authorList>
            <person name="Meera S.P."/>
            <person name="Sreeshan A."/>
            <person name="Augustine A."/>
        </authorList>
    </citation>
    <scope>NUCLEOTIDE SEQUENCE</scope>
    <source>
        <tissue evidence="1">Leaf</tissue>
    </source>
</reference>
<dbReference type="AlphaFoldDB" id="A0A2P2K024"/>
<accession>A0A2P2K024</accession>
<sequence>MVSDIAMSVTTKPERRSTGIVINFQYKVEQVRSKLYFYAYIKQVGGSRVDKYINWFQSSIVFRNLPEFDLIS</sequence>
<protein>
    <submittedName>
        <fullName evidence="1">L-Ala-D/L-amino acid epimerase isoform X1</fullName>
    </submittedName>
</protein>
<proteinExistence type="predicted"/>
<organism evidence="1">
    <name type="scientific">Rhizophora mucronata</name>
    <name type="common">Asiatic mangrove</name>
    <dbReference type="NCBI Taxonomy" id="61149"/>
    <lineage>
        <taxon>Eukaryota</taxon>
        <taxon>Viridiplantae</taxon>
        <taxon>Streptophyta</taxon>
        <taxon>Embryophyta</taxon>
        <taxon>Tracheophyta</taxon>
        <taxon>Spermatophyta</taxon>
        <taxon>Magnoliopsida</taxon>
        <taxon>eudicotyledons</taxon>
        <taxon>Gunneridae</taxon>
        <taxon>Pentapetalae</taxon>
        <taxon>rosids</taxon>
        <taxon>fabids</taxon>
        <taxon>Malpighiales</taxon>
        <taxon>Rhizophoraceae</taxon>
        <taxon>Rhizophora</taxon>
    </lineage>
</organism>